<feature type="signal peptide" evidence="7">
    <location>
        <begin position="1"/>
        <end position="25"/>
    </location>
</feature>
<name>A0A1I4CY70_9ACTN</name>
<dbReference type="GO" id="GO:0005886">
    <property type="term" value="C:plasma membrane"/>
    <property type="evidence" value="ECO:0007669"/>
    <property type="project" value="TreeGrafter"/>
</dbReference>
<sequence>MSLRRVAILLIAVVAAMWPMTAAQAHDILKSSNPAKDAEVSDLSEVVLEFNNAVKFPKVVVLNAAEEQFQSGEAGFRGKKVVQRLSGALPPGKYTIGYRVVSSDGHPRTGEIPFTVTPSSTPTPTPGPAAAEEPDTPAPSPRTPSALPVAPTSTPQANEDSPPVSGGSPLLTYLVIGLGVVVAGFGVVLAGRRRRSGG</sequence>
<feature type="transmembrane region" description="Helical" evidence="6">
    <location>
        <begin position="170"/>
        <end position="191"/>
    </location>
</feature>
<proteinExistence type="predicted"/>
<dbReference type="InterPro" id="IPR014756">
    <property type="entry name" value="Ig_E-set"/>
</dbReference>
<dbReference type="GO" id="GO:0046688">
    <property type="term" value="P:response to copper ion"/>
    <property type="evidence" value="ECO:0007669"/>
    <property type="project" value="InterPro"/>
</dbReference>
<organism evidence="9 10">
    <name type="scientific">Streptosporangium canum</name>
    <dbReference type="NCBI Taxonomy" id="324952"/>
    <lineage>
        <taxon>Bacteria</taxon>
        <taxon>Bacillati</taxon>
        <taxon>Actinomycetota</taxon>
        <taxon>Actinomycetes</taxon>
        <taxon>Streptosporangiales</taxon>
        <taxon>Streptosporangiaceae</taxon>
        <taxon>Streptosporangium</taxon>
    </lineage>
</organism>
<keyword evidence="2" id="KW-0479">Metal-binding</keyword>
<keyword evidence="6" id="KW-0472">Membrane</keyword>
<dbReference type="PANTHER" id="PTHR34820:SF4">
    <property type="entry name" value="INNER MEMBRANE PROTEIN YEBZ"/>
    <property type="match status" value="1"/>
</dbReference>
<evidence type="ECO:0000256" key="7">
    <source>
        <dbReference type="SAM" id="SignalP"/>
    </source>
</evidence>
<gene>
    <name evidence="9" type="ORF">SAMN05216275_13821</name>
</gene>
<evidence type="ECO:0000256" key="5">
    <source>
        <dbReference type="SAM" id="MobiDB-lite"/>
    </source>
</evidence>
<accession>A0A1I4CY70</accession>
<dbReference type="InterPro" id="IPR014755">
    <property type="entry name" value="Cu-Rt/internalin_Ig-like"/>
</dbReference>
<feature type="region of interest" description="Disordered" evidence="5">
    <location>
        <begin position="100"/>
        <end position="165"/>
    </location>
</feature>
<dbReference type="EMBL" id="FOQY01000038">
    <property type="protein sequence ID" value="SFK85845.1"/>
    <property type="molecule type" value="Genomic_DNA"/>
</dbReference>
<dbReference type="GO" id="GO:0006825">
    <property type="term" value="P:copper ion transport"/>
    <property type="evidence" value="ECO:0007669"/>
    <property type="project" value="InterPro"/>
</dbReference>
<feature type="domain" description="CopC" evidence="8">
    <location>
        <begin position="26"/>
        <end position="116"/>
    </location>
</feature>
<evidence type="ECO:0000256" key="6">
    <source>
        <dbReference type="SAM" id="Phobius"/>
    </source>
</evidence>
<keyword evidence="6" id="KW-1133">Transmembrane helix</keyword>
<dbReference type="InterPro" id="IPR007348">
    <property type="entry name" value="CopC_dom"/>
</dbReference>
<dbReference type="Pfam" id="PF04234">
    <property type="entry name" value="CopC"/>
    <property type="match status" value="1"/>
</dbReference>
<dbReference type="InterPro" id="IPR032694">
    <property type="entry name" value="CopC/D"/>
</dbReference>
<feature type="chain" id="PRO_5011664684" description="CopC domain-containing protein" evidence="7">
    <location>
        <begin position="26"/>
        <end position="198"/>
    </location>
</feature>
<keyword evidence="4" id="KW-0186">Copper</keyword>
<dbReference type="Gene3D" id="2.60.40.1220">
    <property type="match status" value="1"/>
</dbReference>
<evidence type="ECO:0000313" key="9">
    <source>
        <dbReference type="EMBL" id="SFK85845.1"/>
    </source>
</evidence>
<evidence type="ECO:0000256" key="2">
    <source>
        <dbReference type="ARBA" id="ARBA00022723"/>
    </source>
</evidence>
<dbReference type="SUPFAM" id="SSF81296">
    <property type="entry name" value="E set domains"/>
    <property type="match status" value="1"/>
</dbReference>
<reference evidence="10" key="1">
    <citation type="submission" date="2016-10" db="EMBL/GenBank/DDBJ databases">
        <authorList>
            <person name="Varghese N."/>
            <person name="Submissions S."/>
        </authorList>
    </citation>
    <scope>NUCLEOTIDE SEQUENCE [LARGE SCALE GENOMIC DNA]</scope>
    <source>
        <strain evidence="10">CGMCC 4.2126</strain>
    </source>
</reference>
<evidence type="ECO:0000256" key="1">
    <source>
        <dbReference type="ARBA" id="ARBA00004196"/>
    </source>
</evidence>
<comment type="subcellular location">
    <subcellularLocation>
        <location evidence="1">Cell envelope</location>
    </subcellularLocation>
</comment>
<dbReference type="RefSeq" id="WP_177245445.1">
    <property type="nucleotide sequence ID" value="NZ_FOQY01000038.1"/>
</dbReference>
<keyword evidence="6" id="KW-0812">Transmembrane</keyword>
<dbReference type="AlphaFoldDB" id="A0A1I4CY70"/>
<dbReference type="GO" id="GO:0030313">
    <property type="term" value="C:cell envelope"/>
    <property type="evidence" value="ECO:0007669"/>
    <property type="project" value="UniProtKB-SubCell"/>
</dbReference>
<keyword evidence="3 7" id="KW-0732">Signal</keyword>
<evidence type="ECO:0000256" key="3">
    <source>
        <dbReference type="ARBA" id="ARBA00022729"/>
    </source>
</evidence>
<dbReference type="GO" id="GO:0042597">
    <property type="term" value="C:periplasmic space"/>
    <property type="evidence" value="ECO:0007669"/>
    <property type="project" value="InterPro"/>
</dbReference>
<dbReference type="PANTHER" id="PTHR34820">
    <property type="entry name" value="INNER MEMBRANE PROTEIN YEBZ"/>
    <property type="match status" value="1"/>
</dbReference>
<evidence type="ECO:0000313" key="10">
    <source>
        <dbReference type="Proteomes" id="UP000199111"/>
    </source>
</evidence>
<evidence type="ECO:0000259" key="8">
    <source>
        <dbReference type="Pfam" id="PF04234"/>
    </source>
</evidence>
<keyword evidence="10" id="KW-1185">Reference proteome</keyword>
<dbReference type="Proteomes" id="UP000199111">
    <property type="component" value="Unassembled WGS sequence"/>
</dbReference>
<evidence type="ECO:0000256" key="4">
    <source>
        <dbReference type="ARBA" id="ARBA00023008"/>
    </source>
</evidence>
<dbReference type="GO" id="GO:0005507">
    <property type="term" value="F:copper ion binding"/>
    <property type="evidence" value="ECO:0007669"/>
    <property type="project" value="InterPro"/>
</dbReference>
<protein>
    <recommendedName>
        <fullName evidence="8">CopC domain-containing protein</fullName>
    </recommendedName>
</protein>
<dbReference type="GeneID" id="96302717"/>